<dbReference type="PANTHER" id="PTHR31632">
    <property type="entry name" value="IRON TRANSPORTER FTH1"/>
    <property type="match status" value="1"/>
</dbReference>
<dbReference type="PANTHER" id="PTHR31632:SF2">
    <property type="entry name" value="PLASMA MEMBRANE IRON PERMEASE"/>
    <property type="match status" value="1"/>
</dbReference>
<evidence type="ECO:0000256" key="6">
    <source>
        <dbReference type="SAM" id="Phobius"/>
    </source>
</evidence>
<gene>
    <name evidence="7" type="ORF">LCGC14_0966370</name>
</gene>
<keyword evidence="4 6" id="KW-1133">Transmembrane helix</keyword>
<dbReference type="AlphaFoldDB" id="A0A0F9ND48"/>
<feature type="transmembrane region" description="Helical" evidence="6">
    <location>
        <begin position="78"/>
        <end position="96"/>
    </location>
</feature>
<feature type="transmembrane region" description="Helical" evidence="6">
    <location>
        <begin position="188"/>
        <end position="206"/>
    </location>
</feature>
<feature type="transmembrane region" description="Helical" evidence="6">
    <location>
        <begin position="117"/>
        <end position="135"/>
    </location>
</feature>
<feature type="transmembrane region" description="Helical" evidence="6">
    <location>
        <begin position="155"/>
        <end position="176"/>
    </location>
</feature>
<organism evidence="7">
    <name type="scientific">marine sediment metagenome</name>
    <dbReference type="NCBI Taxonomy" id="412755"/>
    <lineage>
        <taxon>unclassified sequences</taxon>
        <taxon>metagenomes</taxon>
        <taxon>ecological metagenomes</taxon>
    </lineage>
</organism>
<evidence type="ECO:0000313" key="7">
    <source>
        <dbReference type="EMBL" id="KKN17395.1"/>
    </source>
</evidence>
<evidence type="ECO:0000256" key="2">
    <source>
        <dbReference type="ARBA" id="ARBA00008333"/>
    </source>
</evidence>
<comment type="caution">
    <text evidence="7">The sequence shown here is derived from an EMBL/GenBank/DDBJ whole genome shotgun (WGS) entry which is preliminary data.</text>
</comment>
<feature type="transmembrane region" description="Helical" evidence="6">
    <location>
        <begin position="43"/>
        <end position="66"/>
    </location>
</feature>
<name>A0A0F9ND48_9ZZZZ</name>
<evidence type="ECO:0000256" key="1">
    <source>
        <dbReference type="ARBA" id="ARBA00004141"/>
    </source>
</evidence>
<dbReference type="GO" id="GO:0033573">
    <property type="term" value="C:high-affinity iron permease complex"/>
    <property type="evidence" value="ECO:0007669"/>
    <property type="project" value="InterPro"/>
</dbReference>
<comment type="similarity">
    <text evidence="2">Belongs to the oxidase-dependent Fe transporter (OFeT) (TC 9.A.10.1) family.</text>
</comment>
<dbReference type="InterPro" id="IPR004923">
    <property type="entry name" value="FTR1/Fip1/EfeU"/>
</dbReference>
<evidence type="ECO:0000256" key="4">
    <source>
        <dbReference type="ARBA" id="ARBA00022989"/>
    </source>
</evidence>
<keyword evidence="5 6" id="KW-0472">Membrane</keyword>
<keyword evidence="3 6" id="KW-0812">Transmembrane</keyword>
<dbReference type="GO" id="GO:0015093">
    <property type="term" value="F:ferrous iron transmembrane transporter activity"/>
    <property type="evidence" value="ECO:0007669"/>
    <property type="project" value="TreeGrafter"/>
</dbReference>
<proteinExistence type="inferred from homology"/>
<feature type="transmembrane region" description="Helical" evidence="6">
    <location>
        <begin position="12"/>
        <end position="31"/>
    </location>
</feature>
<evidence type="ECO:0000256" key="5">
    <source>
        <dbReference type="ARBA" id="ARBA00023136"/>
    </source>
</evidence>
<accession>A0A0F9ND48</accession>
<reference evidence="7" key="1">
    <citation type="journal article" date="2015" name="Nature">
        <title>Complex archaea that bridge the gap between prokaryotes and eukaryotes.</title>
        <authorList>
            <person name="Spang A."/>
            <person name="Saw J.H."/>
            <person name="Jorgensen S.L."/>
            <person name="Zaremba-Niedzwiedzka K."/>
            <person name="Martijn J."/>
            <person name="Lind A.E."/>
            <person name="van Eijk R."/>
            <person name="Schleper C."/>
            <person name="Guy L."/>
            <person name="Ettema T.J."/>
        </authorList>
    </citation>
    <scope>NUCLEOTIDE SEQUENCE</scope>
</reference>
<comment type="subcellular location">
    <subcellularLocation>
        <location evidence="1">Membrane</location>
        <topology evidence="1">Multi-pass membrane protein</topology>
    </subcellularLocation>
</comment>
<sequence>MSVIDLMVPTFLAFREGLEAILVIVIILLYLKNTNQRFYYKYVYIGSILAIFSSIMFAIVFTAIFGGFSGTAEQIFEGFAFIISGIFVVTLVLWMSKEGPKMKKHLEERVELSIEKGRVLSIAVLTYIIIIREGIELVLLLTGATSVGSLNEFDVIIGSLIGLGISVGFGLLIYFGVKTINLSKFFKVTNVILILFVAGLITYGIHELIEAGVVNPIIEEVWNIKHILPEKFPDGNPQTPEWLEIIGSLLKALFGYNANPSLLEKIIEPL</sequence>
<evidence type="ECO:0000256" key="3">
    <source>
        <dbReference type="ARBA" id="ARBA00022692"/>
    </source>
</evidence>
<protein>
    <recommendedName>
        <fullName evidence="8">High-affinity iron transporter</fullName>
    </recommendedName>
</protein>
<evidence type="ECO:0008006" key="8">
    <source>
        <dbReference type="Google" id="ProtNLM"/>
    </source>
</evidence>
<dbReference type="EMBL" id="LAZR01003525">
    <property type="protein sequence ID" value="KKN17395.1"/>
    <property type="molecule type" value="Genomic_DNA"/>
</dbReference>
<feature type="non-terminal residue" evidence="7">
    <location>
        <position position="270"/>
    </location>
</feature>
<dbReference type="Pfam" id="PF03239">
    <property type="entry name" value="FTR1"/>
    <property type="match status" value="1"/>
</dbReference>